<evidence type="ECO:0000313" key="3">
    <source>
        <dbReference type="Proteomes" id="UP001219518"/>
    </source>
</evidence>
<keyword evidence="1" id="KW-1133">Transmembrane helix</keyword>
<evidence type="ECO:0000313" key="2">
    <source>
        <dbReference type="EMBL" id="KAK3916705.1"/>
    </source>
</evidence>
<sequence>MSKSDINTSSNSTKIQSGTIGGLHFFSYTMYLTVPTEPFTKPLLTFRFFFNITLEFLDKNKTFKRPSAISSLDPKAVLLLFSAFMIAVGSLIFCNLVLLKSLADSLVVHM</sequence>
<feature type="transmembrane region" description="Helical" evidence="1">
    <location>
        <begin position="77"/>
        <end position="98"/>
    </location>
</feature>
<keyword evidence="1" id="KW-0812">Transmembrane</keyword>
<comment type="caution">
    <text evidence="2">The sequence shown here is derived from an EMBL/GenBank/DDBJ whole genome shotgun (WGS) entry which is preliminary data.</text>
</comment>
<organism evidence="2 3">
    <name type="scientific">Frankliniella fusca</name>
    <dbReference type="NCBI Taxonomy" id="407009"/>
    <lineage>
        <taxon>Eukaryota</taxon>
        <taxon>Metazoa</taxon>
        <taxon>Ecdysozoa</taxon>
        <taxon>Arthropoda</taxon>
        <taxon>Hexapoda</taxon>
        <taxon>Insecta</taxon>
        <taxon>Pterygota</taxon>
        <taxon>Neoptera</taxon>
        <taxon>Paraneoptera</taxon>
        <taxon>Thysanoptera</taxon>
        <taxon>Terebrantia</taxon>
        <taxon>Thripoidea</taxon>
        <taxon>Thripidae</taxon>
        <taxon>Frankliniella</taxon>
    </lineage>
</organism>
<dbReference type="EMBL" id="JAHWGI010000573">
    <property type="protein sequence ID" value="KAK3916705.1"/>
    <property type="molecule type" value="Genomic_DNA"/>
</dbReference>
<keyword evidence="3" id="KW-1185">Reference proteome</keyword>
<keyword evidence="1" id="KW-0472">Membrane</keyword>
<feature type="non-terminal residue" evidence="2">
    <location>
        <position position="110"/>
    </location>
</feature>
<accession>A0AAE1H8H6</accession>
<evidence type="ECO:0000256" key="1">
    <source>
        <dbReference type="SAM" id="Phobius"/>
    </source>
</evidence>
<dbReference type="Proteomes" id="UP001219518">
    <property type="component" value="Unassembled WGS sequence"/>
</dbReference>
<protein>
    <submittedName>
        <fullName evidence="2">Alpha-humulene/(-)-(E)-beta-caryophyllene synthase</fullName>
    </submittedName>
</protein>
<gene>
    <name evidence="2" type="ORF">KUF71_025826</name>
</gene>
<reference evidence="2" key="1">
    <citation type="submission" date="2021-07" db="EMBL/GenBank/DDBJ databases">
        <authorList>
            <person name="Catto M.A."/>
            <person name="Jacobson A."/>
            <person name="Kennedy G."/>
            <person name="Labadie P."/>
            <person name="Hunt B.G."/>
            <person name="Srinivasan R."/>
        </authorList>
    </citation>
    <scope>NUCLEOTIDE SEQUENCE</scope>
    <source>
        <strain evidence="2">PL_HMW_Pooled</strain>
        <tissue evidence="2">Head</tissue>
    </source>
</reference>
<name>A0AAE1H8H6_9NEOP</name>
<proteinExistence type="predicted"/>
<reference evidence="2" key="2">
    <citation type="journal article" date="2023" name="BMC Genomics">
        <title>Pest status, molecular evolution, and epigenetic factors derived from the genome assembly of Frankliniella fusca, a thysanopteran phytovirus vector.</title>
        <authorList>
            <person name="Catto M.A."/>
            <person name="Labadie P.E."/>
            <person name="Jacobson A.L."/>
            <person name="Kennedy G.G."/>
            <person name="Srinivasan R."/>
            <person name="Hunt B.G."/>
        </authorList>
    </citation>
    <scope>NUCLEOTIDE SEQUENCE</scope>
    <source>
        <strain evidence="2">PL_HMW_Pooled</strain>
    </source>
</reference>
<dbReference type="AlphaFoldDB" id="A0AAE1H8H6"/>